<dbReference type="SUPFAM" id="SSF141868">
    <property type="entry name" value="EAL domain-like"/>
    <property type="match status" value="1"/>
</dbReference>
<dbReference type="Gene3D" id="3.30.70.270">
    <property type="match status" value="1"/>
</dbReference>
<dbReference type="CDD" id="cd01948">
    <property type="entry name" value="EAL"/>
    <property type="match status" value="1"/>
</dbReference>
<evidence type="ECO:0000313" key="5">
    <source>
        <dbReference type="Proteomes" id="UP001156613"/>
    </source>
</evidence>
<feature type="transmembrane region" description="Helical" evidence="1">
    <location>
        <begin position="144"/>
        <end position="164"/>
    </location>
</feature>
<dbReference type="SMART" id="SM00267">
    <property type="entry name" value="GGDEF"/>
    <property type="match status" value="1"/>
</dbReference>
<dbReference type="InterPro" id="IPR035965">
    <property type="entry name" value="PAS-like_dom_sf"/>
</dbReference>
<dbReference type="Proteomes" id="UP001156613">
    <property type="component" value="Unassembled WGS sequence"/>
</dbReference>
<dbReference type="Pfam" id="PF00563">
    <property type="entry name" value="EAL"/>
    <property type="match status" value="1"/>
</dbReference>
<protein>
    <submittedName>
        <fullName evidence="4">GGDEF domain-containing protein</fullName>
    </submittedName>
</protein>
<dbReference type="EMBL" id="BSNT01000071">
    <property type="protein sequence ID" value="GLQ60571.1"/>
    <property type="molecule type" value="Genomic_DNA"/>
</dbReference>
<accession>A0ABQ5WM83</accession>
<dbReference type="InterPro" id="IPR029787">
    <property type="entry name" value="Nucleotide_cyclase"/>
</dbReference>
<dbReference type="InterPro" id="IPR043128">
    <property type="entry name" value="Rev_trsase/Diguanyl_cyclase"/>
</dbReference>
<dbReference type="Gene3D" id="3.30.450.20">
    <property type="entry name" value="PAS domain"/>
    <property type="match status" value="1"/>
</dbReference>
<dbReference type="Gene3D" id="3.20.20.450">
    <property type="entry name" value="EAL domain"/>
    <property type="match status" value="1"/>
</dbReference>
<gene>
    <name evidence="4" type="ORF">GCM10010937_23740</name>
</gene>
<feature type="transmembrane region" description="Helical" evidence="1">
    <location>
        <begin position="198"/>
        <end position="220"/>
    </location>
</feature>
<organism evidence="4 5">
    <name type="scientific">Gluconobacter japonicus</name>
    <dbReference type="NCBI Taxonomy" id="376620"/>
    <lineage>
        <taxon>Bacteria</taxon>
        <taxon>Pseudomonadati</taxon>
        <taxon>Pseudomonadota</taxon>
        <taxon>Alphaproteobacteria</taxon>
        <taxon>Acetobacterales</taxon>
        <taxon>Acetobacteraceae</taxon>
        <taxon>Gluconobacter</taxon>
    </lineage>
</organism>
<dbReference type="InterPro" id="IPR035919">
    <property type="entry name" value="EAL_sf"/>
</dbReference>
<name>A0ABQ5WM83_GLUJA</name>
<dbReference type="InterPro" id="IPR052155">
    <property type="entry name" value="Biofilm_reg_signaling"/>
</dbReference>
<feature type="transmembrane region" description="Helical" evidence="1">
    <location>
        <begin position="60"/>
        <end position="85"/>
    </location>
</feature>
<evidence type="ECO:0000256" key="1">
    <source>
        <dbReference type="SAM" id="Phobius"/>
    </source>
</evidence>
<feature type="domain" description="GGDEF" evidence="3">
    <location>
        <begin position="406"/>
        <end position="546"/>
    </location>
</feature>
<dbReference type="SUPFAM" id="SSF55785">
    <property type="entry name" value="PYP-like sensor domain (PAS domain)"/>
    <property type="match status" value="1"/>
</dbReference>
<comment type="caution">
    <text evidence="4">The sequence shown here is derived from an EMBL/GenBank/DDBJ whole genome shotgun (WGS) entry which is preliminary data.</text>
</comment>
<dbReference type="SMART" id="SM00052">
    <property type="entry name" value="EAL"/>
    <property type="match status" value="1"/>
</dbReference>
<dbReference type="PANTHER" id="PTHR44757">
    <property type="entry name" value="DIGUANYLATE CYCLASE DGCP"/>
    <property type="match status" value="1"/>
</dbReference>
<dbReference type="InterPro" id="IPR000160">
    <property type="entry name" value="GGDEF_dom"/>
</dbReference>
<feature type="transmembrane region" description="Helical" evidence="1">
    <location>
        <begin position="28"/>
        <end position="54"/>
    </location>
</feature>
<dbReference type="Pfam" id="PF00990">
    <property type="entry name" value="GGDEF"/>
    <property type="match status" value="1"/>
</dbReference>
<evidence type="ECO:0000313" key="4">
    <source>
        <dbReference type="EMBL" id="GLQ60571.1"/>
    </source>
</evidence>
<dbReference type="PROSITE" id="PS50883">
    <property type="entry name" value="EAL"/>
    <property type="match status" value="1"/>
</dbReference>
<proteinExistence type="predicted"/>
<dbReference type="PROSITE" id="PS50887">
    <property type="entry name" value="GGDEF"/>
    <property type="match status" value="1"/>
</dbReference>
<sequence length="810" mass="90048">MLARAFPAGPAHVPKHLQAAFDYYRLRILALFLPFFLFAQFFSAAVAGVCLWSVDREVALMLAVCVESLVGVWSFSKWFFLASFYKRVLRKRSVLKGAVCGEKIEYVWTYAQIARSLRLLNGALGVVWGWFLVCVFNLPSERIHILAVIVCTGLFAPLLLCSVVSGAVEALTLPVVAAACLVMAQHFCGALAFTILSIFLEIIVCGLFVIGGSHLARYLLQRLLLDRIEQRERNEIISMMTRGSDSHTGDWIWLTDADGCVQAPSDGFCVLLKQSAEEIAGLPLVDLLALPVIQPGRPLPWIDGQPMSDSLHFGHCLANRLAFRDLCIPVNSGGETAWWLMTGHPVFKQGFFQGYRGIGADITRQRRTRILYAARIRHDDLTGLPNRLAFCEKLQARLLEKMTQPSLCSLMLLSVDTLLHDGVETHDSVLRDVLFSEIGKRFLHFTKEKFGVAGRYGITEFAFFPIARGPVSFGPENAKLMALELVALLEQPLILNDGMSLAARVAVGISPVPCKGQSLETLLEAADIALHDAKEKPCNRYSFYERLTQEDEERQQALLQDVKQAIQNKTFSLVYQPVVDAQTGEINGFEALSRWSGSRHGPLSIERLIGLIEFSGQGSEFDFWVLETACNAAVDWPSHLWVAVNMMASRFSQPYVAERILAVLSHAGLDPGRLQIEVTEMLDLHPEPAVYHAFQLLDQQGVRLVLDDFGTGFSALSYLRLFPFSKIKLDTIFVQDLFQDSRSAAIVRNTIELAVDLGIAVTAEGVSSLEHYRFLQAQGCNEVQGYLLGRPCPAEDLVWDSLPLCSFTQV</sequence>
<keyword evidence="1" id="KW-0812">Transmembrane</keyword>
<dbReference type="InterPro" id="IPR001633">
    <property type="entry name" value="EAL_dom"/>
</dbReference>
<keyword evidence="1" id="KW-0472">Membrane</keyword>
<dbReference type="SUPFAM" id="SSF55073">
    <property type="entry name" value="Nucleotide cyclase"/>
    <property type="match status" value="1"/>
</dbReference>
<evidence type="ECO:0000259" key="3">
    <source>
        <dbReference type="PROSITE" id="PS50887"/>
    </source>
</evidence>
<reference evidence="5" key="1">
    <citation type="journal article" date="2019" name="Int. J. Syst. Evol. Microbiol.">
        <title>The Global Catalogue of Microorganisms (GCM) 10K type strain sequencing project: providing services to taxonomists for standard genome sequencing and annotation.</title>
        <authorList>
            <consortium name="The Broad Institute Genomics Platform"/>
            <consortium name="The Broad Institute Genome Sequencing Center for Infectious Disease"/>
            <person name="Wu L."/>
            <person name="Ma J."/>
        </authorList>
    </citation>
    <scope>NUCLEOTIDE SEQUENCE [LARGE SCALE GENOMIC DNA]</scope>
    <source>
        <strain evidence="5">NBRC 3271</strain>
    </source>
</reference>
<keyword evidence="1" id="KW-1133">Transmembrane helix</keyword>
<dbReference type="CDD" id="cd01949">
    <property type="entry name" value="GGDEF"/>
    <property type="match status" value="1"/>
</dbReference>
<keyword evidence="5" id="KW-1185">Reference proteome</keyword>
<feature type="transmembrane region" description="Helical" evidence="1">
    <location>
        <begin position="119"/>
        <end position="138"/>
    </location>
</feature>
<feature type="domain" description="EAL" evidence="2">
    <location>
        <begin position="555"/>
        <end position="805"/>
    </location>
</feature>
<dbReference type="PANTHER" id="PTHR44757:SF2">
    <property type="entry name" value="BIOFILM ARCHITECTURE MAINTENANCE PROTEIN MBAA"/>
    <property type="match status" value="1"/>
</dbReference>
<evidence type="ECO:0000259" key="2">
    <source>
        <dbReference type="PROSITE" id="PS50883"/>
    </source>
</evidence>